<accession>A0ABR9LIF5</accession>
<sequence>MADTKTAPAAAPVATDLPQPTPSPATGLRGVLGTLTSARDKVTTAKENVTQARKKVRALGWRNRRASYPWNAAAATAALGVAGSVATEFTDVPVDLAIAGGTGAVALAGGWALAKKYSEQIEKAGMTSRVQAGTVASCAWCLTTPLTGANALEMWLALGLGTVALSARWWQRIRPGYPAGTELVLASPTDLVPTTEPDAEATAVATAAESILEAWDATVTVPGGLVPGSKLTEPNLADHRVSFTVVLQPGKQTVDDLRALAGRIGSAIGFFGKDIVFDYGTLPTHPTMTVRISAEVDTSYTGPVVIVEGEDLFIEIGPYVDGEGAVRYHVAGPNSVNSGFVLGSKGSGKSRVLEIIADGLRALGIEIWWMDPQGGASSKALKDHADWSLMGLDSDEHTPLELAYIGNMLHLWRAVSNVAKIREAENVAMGLDGFTHTRERPAIMVMIDECHKAFNLKNPITGNTFGYDFGELDRVTRKLGIGFIGASQIFTMETFGNAAALRSGMITGNLLILRMMEKSHCGLLPGSAPSPLSLRKGGGYGYAIDTDREHVMWRARHIGDRAAEYLAAKPKATLDARAAKAAGPVYRNRHKTAARYTEKAMATLEAFDAAPEATALTMLTSGPRQPEQNTSTGTSAAPAANAGGGMASVRILPVRPSAQTTSTAASGAVAAPDGVPAADLKPGAQRVMILLRDGQAWHTKDMAEALGISEQAVRGHIRSIGETRLDNLGKGRYRIK</sequence>
<comment type="caution">
    <text evidence="2">The sequence shown here is derived from an EMBL/GenBank/DDBJ whole genome shotgun (WGS) entry which is preliminary data.</text>
</comment>
<dbReference type="InterPro" id="IPR027417">
    <property type="entry name" value="P-loop_NTPase"/>
</dbReference>
<proteinExistence type="predicted"/>
<evidence type="ECO:0000313" key="3">
    <source>
        <dbReference type="Proteomes" id="UP000656548"/>
    </source>
</evidence>
<feature type="region of interest" description="Disordered" evidence="1">
    <location>
        <begin position="1"/>
        <end position="27"/>
    </location>
</feature>
<gene>
    <name evidence="2" type="ORF">H4W30_007552</name>
</gene>
<feature type="region of interest" description="Disordered" evidence="1">
    <location>
        <begin position="621"/>
        <end position="642"/>
    </location>
</feature>
<keyword evidence="3" id="KW-1185">Reference proteome</keyword>
<organism evidence="2 3">
    <name type="scientific">Amycolatopsis roodepoortensis</name>
    <dbReference type="NCBI Taxonomy" id="700274"/>
    <lineage>
        <taxon>Bacteria</taxon>
        <taxon>Bacillati</taxon>
        <taxon>Actinomycetota</taxon>
        <taxon>Actinomycetes</taxon>
        <taxon>Pseudonocardiales</taxon>
        <taxon>Pseudonocardiaceae</taxon>
        <taxon>Amycolatopsis</taxon>
    </lineage>
</organism>
<dbReference type="RefSeq" id="WP_192747028.1">
    <property type="nucleotide sequence ID" value="NZ_JADBEJ010000006.1"/>
</dbReference>
<feature type="compositionally biased region" description="Low complexity" evidence="1">
    <location>
        <begin position="1"/>
        <end position="16"/>
    </location>
</feature>
<dbReference type="Gene3D" id="3.40.50.300">
    <property type="entry name" value="P-loop containing nucleotide triphosphate hydrolases"/>
    <property type="match status" value="1"/>
</dbReference>
<evidence type="ECO:0000256" key="1">
    <source>
        <dbReference type="SAM" id="MobiDB-lite"/>
    </source>
</evidence>
<evidence type="ECO:0000313" key="2">
    <source>
        <dbReference type="EMBL" id="MBE1580471.1"/>
    </source>
</evidence>
<dbReference type="SUPFAM" id="SSF52540">
    <property type="entry name" value="P-loop containing nucleoside triphosphate hydrolases"/>
    <property type="match status" value="1"/>
</dbReference>
<dbReference type="EMBL" id="JADBEJ010000006">
    <property type="protein sequence ID" value="MBE1580471.1"/>
    <property type="molecule type" value="Genomic_DNA"/>
</dbReference>
<protein>
    <recommendedName>
        <fullName evidence="4">ATP-binding protein</fullName>
    </recommendedName>
</protein>
<feature type="compositionally biased region" description="Low complexity" evidence="1">
    <location>
        <begin position="630"/>
        <end position="641"/>
    </location>
</feature>
<name>A0ABR9LIF5_9PSEU</name>
<dbReference type="Proteomes" id="UP000656548">
    <property type="component" value="Unassembled WGS sequence"/>
</dbReference>
<reference evidence="2 3" key="1">
    <citation type="submission" date="2020-10" db="EMBL/GenBank/DDBJ databases">
        <title>Sequencing the genomes of 1000 actinobacteria strains.</title>
        <authorList>
            <person name="Klenk H.-P."/>
        </authorList>
    </citation>
    <scope>NUCLEOTIDE SEQUENCE [LARGE SCALE GENOMIC DNA]</scope>
    <source>
        <strain evidence="2 3">DSM 46661</strain>
    </source>
</reference>
<evidence type="ECO:0008006" key="4">
    <source>
        <dbReference type="Google" id="ProtNLM"/>
    </source>
</evidence>